<feature type="domain" description="Xylanolytic transcriptional activator regulatory" evidence="5">
    <location>
        <begin position="248"/>
        <end position="328"/>
    </location>
</feature>
<dbReference type="GeneID" id="28731539"/>
<keyword evidence="1" id="KW-0805">Transcription regulation</keyword>
<evidence type="ECO:0000256" key="1">
    <source>
        <dbReference type="ARBA" id="ARBA00023015"/>
    </source>
</evidence>
<sequence length="622" mass="69897">MSREQLLELSVKDSPVSVRRASTTASDLDSPKGNPDAAHLELLQPIPDESTDDSESITSNLQGITDDVNALSLSVKRSTSYLGISSVSAVLRVIIWLDPEAQALFGRARSSSDTPHKVATSPARTEVFLSQMQASGPSSLWEEIPLIRAFFDYVHPFAPVLDEDDFKKTYMTQTRTDARWMLLLNAVLALGSIANATSHEDHRHLMYWQRANEHLGIETLGSAHIETVQALVLIGGLYLHHLQEPNRASSLMGAALRLATAIGLHRDFSETMDPNGKSRVSHSINVRRRVWWSAFILDAWAGYCLGRPSMGRITHATTVTIPVSVSPLGALFQENVQFCTISTRMEDSLAYSPVMLDEARQALDASFIDWYQRSSVQDSTPRPDTIVPHGVLVLKNVMRWRYNLCRILIHRPILLRCAMQRVPMEAVVPDQREAIEICVNVSNTLINDISNTWQVQRPCQTSGWNATWLLHQALMVPLLLLYSKLLTEELEQTCCELVETGISAFNAMRTWSPTASRSHDVVSRIYYTSRRHSSGVLREEPQCNVQERLDLSQDSWVNLNNATQQGSYDDLTLMNPNDVSMESMYDSLNWTTAWNDLFQSHTSYEQQGELDASAFPQDGFYQ</sequence>
<dbReference type="GO" id="GO:0000435">
    <property type="term" value="P:positive regulation of transcription from RNA polymerase II promoter by galactose"/>
    <property type="evidence" value="ECO:0007669"/>
    <property type="project" value="TreeGrafter"/>
</dbReference>
<name>A0A0N1H549_9EURO</name>
<dbReference type="GO" id="GO:0006351">
    <property type="term" value="P:DNA-templated transcription"/>
    <property type="evidence" value="ECO:0007669"/>
    <property type="project" value="InterPro"/>
</dbReference>
<keyword evidence="2" id="KW-0804">Transcription</keyword>
<comment type="caution">
    <text evidence="6">The sequence shown here is derived from an EMBL/GenBank/DDBJ whole genome shotgun (WGS) entry which is preliminary data.</text>
</comment>
<dbReference type="PANTHER" id="PTHR47424">
    <property type="entry name" value="REGULATORY PROTEIN GAL4"/>
    <property type="match status" value="1"/>
</dbReference>
<keyword evidence="7" id="KW-1185">Reference proteome</keyword>
<dbReference type="PANTHER" id="PTHR47424:SF5">
    <property type="entry name" value="ZN(II)2CYS6 TRANSCRIPTION FACTOR (EUROFUNG)"/>
    <property type="match status" value="1"/>
</dbReference>
<evidence type="ECO:0000313" key="7">
    <source>
        <dbReference type="Proteomes" id="UP000038010"/>
    </source>
</evidence>
<gene>
    <name evidence="6" type="ORF">AB675_10860</name>
</gene>
<dbReference type="GO" id="GO:0000978">
    <property type="term" value="F:RNA polymerase II cis-regulatory region sequence-specific DNA binding"/>
    <property type="evidence" value="ECO:0007669"/>
    <property type="project" value="TreeGrafter"/>
</dbReference>
<dbReference type="GO" id="GO:0000981">
    <property type="term" value="F:DNA-binding transcription factor activity, RNA polymerase II-specific"/>
    <property type="evidence" value="ECO:0007669"/>
    <property type="project" value="TreeGrafter"/>
</dbReference>
<dbReference type="EMBL" id="LFJN01000011">
    <property type="protein sequence ID" value="KPI40670.1"/>
    <property type="molecule type" value="Genomic_DNA"/>
</dbReference>
<dbReference type="InterPro" id="IPR051127">
    <property type="entry name" value="Fungal_SecMet_Regulators"/>
</dbReference>
<evidence type="ECO:0000256" key="2">
    <source>
        <dbReference type="ARBA" id="ARBA00023163"/>
    </source>
</evidence>
<dbReference type="Pfam" id="PF04082">
    <property type="entry name" value="Fungal_trans"/>
    <property type="match status" value="1"/>
</dbReference>
<evidence type="ECO:0000256" key="4">
    <source>
        <dbReference type="SAM" id="MobiDB-lite"/>
    </source>
</evidence>
<dbReference type="SMART" id="SM00906">
    <property type="entry name" value="Fungal_trans"/>
    <property type="match status" value="1"/>
</dbReference>
<reference evidence="6 7" key="1">
    <citation type="submission" date="2015-06" db="EMBL/GenBank/DDBJ databases">
        <title>Draft genome of the ant-associated black yeast Phialophora attae CBS 131958.</title>
        <authorList>
            <person name="Moreno L.F."/>
            <person name="Stielow B.J."/>
            <person name="de Hoog S."/>
            <person name="Vicente V.A."/>
            <person name="Weiss V.A."/>
            <person name="de Vries M."/>
            <person name="Cruz L.M."/>
            <person name="Souza E.M."/>
        </authorList>
    </citation>
    <scope>NUCLEOTIDE SEQUENCE [LARGE SCALE GENOMIC DNA]</scope>
    <source>
        <strain evidence="6 7">CBS 131958</strain>
    </source>
</reference>
<dbReference type="Proteomes" id="UP000038010">
    <property type="component" value="Unassembled WGS sequence"/>
</dbReference>
<dbReference type="CDD" id="cd12148">
    <property type="entry name" value="fungal_TF_MHR"/>
    <property type="match status" value="1"/>
</dbReference>
<keyword evidence="3" id="KW-0539">Nucleus</keyword>
<feature type="region of interest" description="Disordered" evidence="4">
    <location>
        <begin position="1"/>
        <end position="38"/>
    </location>
</feature>
<evidence type="ECO:0000256" key="3">
    <source>
        <dbReference type="ARBA" id="ARBA00023242"/>
    </source>
</evidence>
<dbReference type="InterPro" id="IPR007219">
    <property type="entry name" value="XnlR_reg_dom"/>
</dbReference>
<dbReference type="GO" id="GO:0008270">
    <property type="term" value="F:zinc ion binding"/>
    <property type="evidence" value="ECO:0007669"/>
    <property type="project" value="InterPro"/>
</dbReference>
<dbReference type="OrthoDB" id="3362851at2759"/>
<organism evidence="6 7">
    <name type="scientific">Cyphellophora attinorum</name>
    <dbReference type="NCBI Taxonomy" id="1664694"/>
    <lineage>
        <taxon>Eukaryota</taxon>
        <taxon>Fungi</taxon>
        <taxon>Dikarya</taxon>
        <taxon>Ascomycota</taxon>
        <taxon>Pezizomycotina</taxon>
        <taxon>Eurotiomycetes</taxon>
        <taxon>Chaetothyriomycetidae</taxon>
        <taxon>Chaetothyriales</taxon>
        <taxon>Cyphellophoraceae</taxon>
        <taxon>Cyphellophora</taxon>
    </lineage>
</organism>
<dbReference type="VEuPathDB" id="FungiDB:AB675_10860"/>
<dbReference type="AlphaFoldDB" id="A0A0N1H549"/>
<proteinExistence type="predicted"/>
<dbReference type="RefSeq" id="XP_018000633.1">
    <property type="nucleotide sequence ID" value="XM_018139659.1"/>
</dbReference>
<evidence type="ECO:0000313" key="6">
    <source>
        <dbReference type="EMBL" id="KPI40670.1"/>
    </source>
</evidence>
<accession>A0A0N1H549</accession>
<dbReference type="GO" id="GO:0005634">
    <property type="term" value="C:nucleus"/>
    <property type="evidence" value="ECO:0007669"/>
    <property type="project" value="TreeGrafter"/>
</dbReference>
<evidence type="ECO:0000259" key="5">
    <source>
        <dbReference type="SMART" id="SM00906"/>
    </source>
</evidence>
<protein>
    <submittedName>
        <fullName evidence="6">Lactose regulatory protein LAC9</fullName>
    </submittedName>
</protein>